<organism evidence="7 8">
    <name type="scientific">Halosaccharopolyspora lacisalsi</name>
    <dbReference type="NCBI Taxonomy" id="1000566"/>
    <lineage>
        <taxon>Bacteria</taxon>
        <taxon>Bacillati</taxon>
        <taxon>Actinomycetota</taxon>
        <taxon>Actinomycetes</taxon>
        <taxon>Pseudonocardiales</taxon>
        <taxon>Pseudonocardiaceae</taxon>
        <taxon>Halosaccharopolyspora</taxon>
    </lineage>
</organism>
<dbReference type="InterPro" id="IPR043504">
    <property type="entry name" value="Peptidase_S1_PA_chymotrypsin"/>
</dbReference>
<accession>A0A839DU09</accession>
<feature type="domain" description="Peptidase S1" evidence="6">
    <location>
        <begin position="39"/>
        <end position="262"/>
    </location>
</feature>
<gene>
    <name evidence="7" type="ORF">FHX42_000216</name>
</gene>
<dbReference type="AlphaFoldDB" id="A0A839DU09"/>
<keyword evidence="8" id="KW-1185">Reference proteome</keyword>
<name>A0A839DU09_9PSEU</name>
<dbReference type="PRINTS" id="PR00722">
    <property type="entry name" value="CHYMOTRYPSIN"/>
</dbReference>
<keyword evidence="4" id="KW-1015">Disulfide bond</keyword>
<dbReference type="SUPFAM" id="SSF50494">
    <property type="entry name" value="Trypsin-like serine proteases"/>
    <property type="match status" value="1"/>
</dbReference>
<dbReference type="EMBL" id="JACGWZ010000001">
    <property type="protein sequence ID" value="MBA8822887.1"/>
    <property type="molecule type" value="Genomic_DNA"/>
</dbReference>
<feature type="signal peptide" evidence="5">
    <location>
        <begin position="1"/>
        <end position="20"/>
    </location>
</feature>
<keyword evidence="3" id="KW-0720">Serine protease</keyword>
<dbReference type="CDD" id="cd00190">
    <property type="entry name" value="Tryp_SPc"/>
    <property type="match status" value="1"/>
</dbReference>
<dbReference type="GO" id="GO:0006508">
    <property type="term" value="P:proteolysis"/>
    <property type="evidence" value="ECO:0007669"/>
    <property type="project" value="UniProtKB-KW"/>
</dbReference>
<dbReference type="InterPro" id="IPR051487">
    <property type="entry name" value="Ser/Thr_Proteases_Immune/Dev"/>
</dbReference>
<dbReference type="InterPro" id="IPR001254">
    <property type="entry name" value="Trypsin_dom"/>
</dbReference>
<keyword evidence="1 7" id="KW-0645">Protease</keyword>
<dbReference type="SMART" id="SM00020">
    <property type="entry name" value="Tryp_SPc"/>
    <property type="match status" value="1"/>
</dbReference>
<dbReference type="InterPro" id="IPR018114">
    <property type="entry name" value="TRYPSIN_HIS"/>
</dbReference>
<evidence type="ECO:0000259" key="6">
    <source>
        <dbReference type="PROSITE" id="PS50240"/>
    </source>
</evidence>
<evidence type="ECO:0000313" key="7">
    <source>
        <dbReference type="EMBL" id="MBA8822887.1"/>
    </source>
</evidence>
<dbReference type="PANTHER" id="PTHR24256">
    <property type="entry name" value="TRYPTASE-RELATED"/>
    <property type="match status" value="1"/>
</dbReference>
<dbReference type="PROSITE" id="PS50240">
    <property type="entry name" value="TRYPSIN_DOM"/>
    <property type="match status" value="1"/>
</dbReference>
<dbReference type="Proteomes" id="UP000569329">
    <property type="component" value="Unassembled WGS sequence"/>
</dbReference>
<evidence type="ECO:0000256" key="1">
    <source>
        <dbReference type="ARBA" id="ARBA00022670"/>
    </source>
</evidence>
<evidence type="ECO:0000256" key="5">
    <source>
        <dbReference type="SAM" id="SignalP"/>
    </source>
</evidence>
<dbReference type="InterPro" id="IPR001314">
    <property type="entry name" value="Peptidase_S1A"/>
</dbReference>
<dbReference type="Pfam" id="PF00089">
    <property type="entry name" value="Trypsin"/>
    <property type="match status" value="1"/>
</dbReference>
<protein>
    <submittedName>
        <fullName evidence="7">Secreted trypsin-like serine protease</fullName>
    </submittedName>
</protein>
<dbReference type="GO" id="GO:0004252">
    <property type="term" value="F:serine-type endopeptidase activity"/>
    <property type="evidence" value="ECO:0007669"/>
    <property type="project" value="InterPro"/>
</dbReference>
<evidence type="ECO:0000313" key="8">
    <source>
        <dbReference type="Proteomes" id="UP000569329"/>
    </source>
</evidence>
<dbReference type="PROSITE" id="PS00134">
    <property type="entry name" value="TRYPSIN_HIS"/>
    <property type="match status" value="1"/>
</dbReference>
<keyword evidence="5" id="KW-0732">Signal</keyword>
<dbReference type="InterPro" id="IPR009003">
    <property type="entry name" value="Peptidase_S1_PA"/>
</dbReference>
<proteinExistence type="predicted"/>
<reference evidence="7 8" key="1">
    <citation type="submission" date="2020-07" db="EMBL/GenBank/DDBJ databases">
        <title>Sequencing the genomes of 1000 actinobacteria strains.</title>
        <authorList>
            <person name="Klenk H.-P."/>
        </authorList>
    </citation>
    <scope>NUCLEOTIDE SEQUENCE [LARGE SCALE GENOMIC DNA]</scope>
    <source>
        <strain evidence="7 8">DSM 45975</strain>
    </source>
</reference>
<dbReference type="Gene3D" id="2.40.10.10">
    <property type="entry name" value="Trypsin-like serine proteases"/>
    <property type="match status" value="1"/>
</dbReference>
<dbReference type="FunFam" id="2.40.10.10:FF:000073">
    <property type="entry name" value="Trypsin alpha"/>
    <property type="match status" value="1"/>
</dbReference>
<evidence type="ECO:0000256" key="4">
    <source>
        <dbReference type="ARBA" id="ARBA00023157"/>
    </source>
</evidence>
<dbReference type="RefSeq" id="WP_328795828.1">
    <property type="nucleotide sequence ID" value="NZ_JACGWZ010000001.1"/>
</dbReference>
<comment type="caution">
    <text evidence="7">The sequence shown here is derived from an EMBL/GenBank/DDBJ whole genome shotgun (WGS) entry which is preliminary data.</text>
</comment>
<evidence type="ECO:0000256" key="2">
    <source>
        <dbReference type="ARBA" id="ARBA00022801"/>
    </source>
</evidence>
<feature type="chain" id="PRO_5039477507" evidence="5">
    <location>
        <begin position="21"/>
        <end position="263"/>
    </location>
</feature>
<evidence type="ECO:0000256" key="3">
    <source>
        <dbReference type="ARBA" id="ARBA00022825"/>
    </source>
</evidence>
<sequence>MKTRALLLGGFAALAMTVGATPAVAGAASAPSDDPNTMIVGGHEATESYEWMASLQRSGQHSCGASLIDQQWVLTAAHCVQGANPGDLGLRIGSSDHTTGGTEAGVSEIVVHPDYATQSPNGDIALLKLDRTVAADPVDIAESAGAPNTPTRIIGWGVTCRTRGCGQPPEQLQELDTKLVADGRCTLSGVDSGTELCTGTTEPLSNACFGDSGGPQLRGEPGAWKLIGVTSRLGSPVPVCGTAPSVYTDATAYTDWIEQHASI</sequence>
<keyword evidence="2" id="KW-0378">Hydrolase</keyword>